<dbReference type="EMBL" id="QWIK01000934">
    <property type="protein sequence ID" value="RMX99283.1"/>
    <property type="molecule type" value="Genomic_DNA"/>
</dbReference>
<dbReference type="GO" id="GO:0006357">
    <property type="term" value="P:regulation of transcription by RNA polymerase II"/>
    <property type="evidence" value="ECO:0007669"/>
    <property type="project" value="InterPro"/>
</dbReference>
<keyword evidence="6 13" id="KW-0805">Transcription regulation</keyword>
<evidence type="ECO:0000256" key="4">
    <source>
        <dbReference type="ARBA" id="ARBA00019619"/>
    </source>
</evidence>
<dbReference type="PANTHER" id="PTHR12809:SF2">
    <property type="entry name" value="MEDIATOR OF RNA POLYMERASE II TRANSCRIPTION SUBUNIT 14"/>
    <property type="match status" value="1"/>
</dbReference>
<feature type="domain" description="Mediator complex subunit MED14 N-terminal" evidence="16">
    <location>
        <begin position="546"/>
        <end position="753"/>
    </location>
</feature>
<keyword evidence="11" id="KW-0326">Glycosidase</keyword>
<feature type="region of interest" description="Disordered" evidence="14">
    <location>
        <begin position="420"/>
        <end position="548"/>
    </location>
</feature>
<comment type="subcellular location">
    <subcellularLocation>
        <location evidence="1 13">Nucleus</location>
    </subcellularLocation>
</comment>
<evidence type="ECO:0000313" key="18">
    <source>
        <dbReference type="Proteomes" id="UP000282582"/>
    </source>
</evidence>
<evidence type="ECO:0000313" key="17">
    <source>
        <dbReference type="EMBL" id="RMX99283.1"/>
    </source>
</evidence>
<comment type="caution">
    <text evidence="17">The sequence shown here is derived from an EMBL/GenBank/DDBJ whole genome shotgun (WGS) entry which is preliminary data.</text>
</comment>
<gene>
    <name evidence="17" type="ORF">D0868_09625</name>
</gene>
<dbReference type="Gene3D" id="3.40.50.1700">
    <property type="entry name" value="Glycoside hydrolase family 3 C-terminal domain"/>
    <property type="match status" value="1"/>
</dbReference>
<comment type="similarity">
    <text evidence="3 13">Belongs to the Mediator complex subunit 14 family.</text>
</comment>
<evidence type="ECO:0000256" key="8">
    <source>
        <dbReference type="ARBA" id="ARBA00023163"/>
    </source>
</evidence>
<dbReference type="Pfam" id="PF01915">
    <property type="entry name" value="Glyco_hydro_3_C"/>
    <property type="match status" value="1"/>
</dbReference>
<evidence type="ECO:0000256" key="10">
    <source>
        <dbReference type="ARBA" id="ARBA00023277"/>
    </source>
</evidence>
<evidence type="ECO:0000256" key="2">
    <source>
        <dbReference type="ARBA" id="ARBA00005336"/>
    </source>
</evidence>
<feature type="compositionally biased region" description="Polar residues" evidence="14">
    <location>
        <begin position="486"/>
        <end position="495"/>
    </location>
</feature>
<protein>
    <recommendedName>
        <fullName evidence="4 13">Mediator of RNA polymerase II transcription subunit 14</fullName>
    </recommendedName>
    <alternativeName>
        <fullName evidence="12 13">Mediator complex subunit 14</fullName>
    </alternativeName>
</protein>
<dbReference type="GO" id="GO:0070847">
    <property type="term" value="C:core mediator complex"/>
    <property type="evidence" value="ECO:0007669"/>
    <property type="project" value="TreeGrafter"/>
</dbReference>
<comment type="subunit">
    <text evidence="13">Component of the Mediator complex.</text>
</comment>
<dbReference type="InterPro" id="IPR013783">
    <property type="entry name" value="Ig-like_fold"/>
</dbReference>
<comment type="function">
    <text evidence="13">Component of the Mediator complex, a coactivator involved in the regulated transcription of nearly all RNA polymerase II-dependent genes. Mediator functions as a bridge to convey information from gene-specific regulatory proteins to the basal RNA polymerase II transcription machinery. Mediator is recruited to promoters by direct interactions with regulatory proteins and serves as a scaffold for the assembly of a functional preinitiation complex with RNA polymerase II and the general transcription factors.</text>
</comment>
<sequence length="1556" mass="170564">MAGLPGQESGNSLVDVLYGAVNPSGKLPWTIGKKREDYGTDVMYIPDGPEPNLNFSEGLFIDYRHFDQAGIEPRFEFGYGMSHTTFSYSDLRVAALDASNNSIDNDEPTHTEHHQTTARPTVCPHPTNQLNASAYTFPSTISSISDYIYPYLPRNGTFTIGPEYPSASVYAERSDTPAGGASALWDDVFVISCTISNTGKIAGQEVAQLYLSLGQGEPVRQLRGFNKTCIEAGKDAELTAEACSAWLGVAQSDLMAGDAKADATGAAGPGSTGVTELSLSLTGRLGRSLLLIICSRAPKLLSIHLHFTAERLHPHHYCIRDLRNTRHGHTAVLVSITRSSISVVRASGLPKQSKAQQSRAKLLTSPTPTTFTSDWNPPRAHDAKPCCAVADADRSRKHRARHERRRSGFFKIGSEIGRRDGDAVEVPGSGGGWTEGGGRASDGPMPGRISMEQQTSAGTLGLKKDGTNTQSDFGNQESKGAGGQQLAHTNGASHDQNGRHANGTPVSPSNMHMSNGDRTHAGSAADAPSDPPRLDDSWRHGPSNKSMGKLIDRLTQQTYHDLNDTLAKMSEIPQQQDAPQTNGLVPGQQDTSQASLKKKEILMTFLNDTRDRFTKMAVLSDWARNNASEMAQLITVKVWQDAQRAAHANAAYSIGEIKRKMIDFKVPAPNIEGAMELLATGKASWIPDLGYIPPKRLSPQQLLKTLKDMNFALATRLNLHEDLPPHMQDFQIADGRATFHVPGEFQVDIAVADEDTSSPFYFIDLRFDFSPSPADLHDQLRAHLEPRINATLAKDGLKGCYDFLHNFILTHKISVLADQARQLARYGKWVECIKPEHLRRTLVVQYWATLPGPKNWFEIGIESGRPRRGSRVAPTPKLFVRWFRRGNEVKDEQLEFNWDALDFEACLLHVIGKHCSGKLAAAENGLKALAALSSDLKTNLTVDSGMSQGSRLSIEVSGTRAPLNVQLEQTTGQLIISPPSRVTRTCEKTLNTDANADVSRVLASCACQTVQEQVRKQAEMLDWQEFRSSANSRSVFGTDSWQRSVFLLPGWGQNWAIAVSFGLSGQSWLVVQVTAPHADERGRQVRDVKSASPISFELKTTNGGRQGTGYTRAILLQLERSGMAEVSRNVFSRDLDTLHIKHDFEKKPASLTSAASSSMTRSSEPVFLHFSSLMRPTDDRTWKRWAADIIRLFNHGIEGSEALAAGEIGNVRHDVRLSLEPGKFKRLRQTLTRSRETGIAFNGTGGLAMQLRTPFGETFLERLRRRLQSIERLDRYVTVLQRLGFHCTTVTLSKLAFTYSEVPPLSAHLAFGADGNGPVQLKLEPTDSNPHCRARVSLEQLLNSKDANAFEHFAHVLPLTLPFLKTVEALEAAHASKRSVAVRTRSSTWYTIAYKAPLPACTFDIRARGRQQGNTTSVKWHLVETKTPGLTKPEGWKEAIDKFWHQKGDRWFGLGDSLIADSQGIEAALKELNELVQTFESAADHPTEHAAPASTSGSTTAPPPPVAPDANQPGKPNHQSSQAPTNLASSDHAADPKQAAAHKEGQGQKKDVIELD</sequence>
<feature type="compositionally biased region" description="Polar residues" evidence="14">
    <location>
        <begin position="504"/>
        <end position="513"/>
    </location>
</feature>
<dbReference type="Pfam" id="PF08638">
    <property type="entry name" value="Med14"/>
    <property type="match status" value="1"/>
</dbReference>
<feature type="compositionally biased region" description="Polar residues" evidence="14">
    <location>
        <begin position="467"/>
        <end position="478"/>
    </location>
</feature>
<feature type="compositionally biased region" description="Basic and acidic residues" evidence="14">
    <location>
        <begin position="1541"/>
        <end position="1556"/>
    </location>
</feature>
<evidence type="ECO:0000256" key="3">
    <source>
        <dbReference type="ARBA" id="ARBA00007813"/>
    </source>
</evidence>
<evidence type="ECO:0000256" key="9">
    <source>
        <dbReference type="ARBA" id="ARBA00023242"/>
    </source>
</evidence>
<feature type="compositionally biased region" description="Low complexity" evidence="14">
    <location>
        <begin position="1490"/>
        <end position="1500"/>
    </location>
</feature>
<evidence type="ECO:0000256" key="1">
    <source>
        <dbReference type="ARBA" id="ARBA00004123"/>
    </source>
</evidence>
<keyword evidence="10" id="KW-0119">Carbohydrate metabolism</keyword>
<dbReference type="GO" id="GO:0003712">
    <property type="term" value="F:transcription coregulator activity"/>
    <property type="evidence" value="ECO:0007669"/>
    <property type="project" value="UniProtKB-UniRule"/>
</dbReference>
<dbReference type="GO" id="GO:0005975">
    <property type="term" value="P:carbohydrate metabolic process"/>
    <property type="evidence" value="ECO:0007669"/>
    <property type="project" value="InterPro"/>
</dbReference>
<feature type="compositionally biased region" description="Polar residues" evidence="14">
    <location>
        <begin position="1517"/>
        <end position="1529"/>
    </location>
</feature>
<dbReference type="InterPro" id="IPR055122">
    <property type="entry name" value="Med14_N"/>
</dbReference>
<feature type="region of interest" description="Disordered" evidence="14">
    <location>
        <begin position="574"/>
        <end position="593"/>
    </location>
</feature>
<feature type="compositionally biased region" description="Low complexity" evidence="14">
    <location>
        <begin position="362"/>
        <end position="373"/>
    </location>
</feature>
<name>A0A3M6Y8C6_HORWE</name>
<evidence type="ECO:0000256" key="5">
    <source>
        <dbReference type="ARBA" id="ARBA00022801"/>
    </source>
</evidence>
<proteinExistence type="inferred from homology"/>
<evidence type="ECO:0000259" key="15">
    <source>
        <dbReference type="Pfam" id="PF01915"/>
    </source>
</evidence>
<evidence type="ECO:0000256" key="13">
    <source>
        <dbReference type="RuleBase" id="RU365082"/>
    </source>
</evidence>
<keyword evidence="8 13" id="KW-0804">Transcription</keyword>
<evidence type="ECO:0000259" key="16">
    <source>
        <dbReference type="Pfam" id="PF08638"/>
    </source>
</evidence>
<feature type="region of interest" description="Disordered" evidence="14">
    <location>
        <begin position="1484"/>
        <end position="1556"/>
    </location>
</feature>
<reference evidence="17 18" key="1">
    <citation type="journal article" date="2018" name="BMC Genomics">
        <title>Genomic evidence for intraspecific hybridization in a clonal and extremely halotolerant yeast.</title>
        <authorList>
            <person name="Gostincar C."/>
            <person name="Stajich J.E."/>
            <person name="Zupancic J."/>
            <person name="Zalar P."/>
            <person name="Gunde-Cimerman N."/>
        </authorList>
    </citation>
    <scope>NUCLEOTIDE SEQUENCE [LARGE SCALE GENOMIC DNA]</scope>
    <source>
        <strain evidence="17 18">EXF-6654</strain>
    </source>
</reference>
<feature type="domain" description="Glycoside hydrolase family 3 C-terminal" evidence="15">
    <location>
        <begin position="2"/>
        <end position="63"/>
    </location>
</feature>
<feature type="region of interest" description="Disordered" evidence="14">
    <location>
        <begin position="101"/>
        <end position="124"/>
    </location>
</feature>
<accession>A0A3M6Y8C6</accession>
<evidence type="ECO:0000256" key="14">
    <source>
        <dbReference type="SAM" id="MobiDB-lite"/>
    </source>
</evidence>
<dbReference type="InterPro" id="IPR036881">
    <property type="entry name" value="Glyco_hydro_3_C_sf"/>
</dbReference>
<evidence type="ECO:0000256" key="12">
    <source>
        <dbReference type="ARBA" id="ARBA00032007"/>
    </source>
</evidence>
<evidence type="ECO:0000256" key="7">
    <source>
        <dbReference type="ARBA" id="ARBA00023159"/>
    </source>
</evidence>
<dbReference type="GO" id="GO:0004553">
    <property type="term" value="F:hydrolase activity, hydrolyzing O-glycosyl compounds"/>
    <property type="evidence" value="ECO:0007669"/>
    <property type="project" value="InterPro"/>
</dbReference>
<evidence type="ECO:0000256" key="11">
    <source>
        <dbReference type="ARBA" id="ARBA00023295"/>
    </source>
</evidence>
<organism evidence="17 18">
    <name type="scientific">Hortaea werneckii</name>
    <name type="common">Black yeast</name>
    <name type="synonym">Cladosporium werneckii</name>
    <dbReference type="NCBI Taxonomy" id="91943"/>
    <lineage>
        <taxon>Eukaryota</taxon>
        <taxon>Fungi</taxon>
        <taxon>Dikarya</taxon>
        <taxon>Ascomycota</taxon>
        <taxon>Pezizomycotina</taxon>
        <taxon>Dothideomycetes</taxon>
        <taxon>Dothideomycetidae</taxon>
        <taxon>Mycosphaerellales</taxon>
        <taxon>Teratosphaeriaceae</taxon>
        <taxon>Hortaea</taxon>
    </lineage>
</organism>
<comment type="similarity">
    <text evidence="2">Belongs to the glycosyl hydrolase 3 family.</text>
</comment>
<dbReference type="Proteomes" id="UP000282582">
    <property type="component" value="Unassembled WGS sequence"/>
</dbReference>
<evidence type="ECO:0000256" key="6">
    <source>
        <dbReference type="ARBA" id="ARBA00023015"/>
    </source>
</evidence>
<dbReference type="GO" id="GO:0016592">
    <property type="term" value="C:mediator complex"/>
    <property type="evidence" value="ECO:0007669"/>
    <property type="project" value="UniProtKB-UniRule"/>
</dbReference>
<dbReference type="SUPFAM" id="SSF52279">
    <property type="entry name" value="Beta-D-glucan exohydrolase, C-terminal domain"/>
    <property type="match status" value="1"/>
</dbReference>
<dbReference type="InterPro" id="IPR002772">
    <property type="entry name" value="Glyco_hydro_3_C"/>
</dbReference>
<keyword evidence="5" id="KW-0378">Hydrolase</keyword>
<dbReference type="Gene3D" id="2.60.40.10">
    <property type="entry name" value="Immunoglobulins"/>
    <property type="match status" value="1"/>
</dbReference>
<dbReference type="InterPro" id="IPR013947">
    <property type="entry name" value="Mediator_Med14"/>
</dbReference>
<dbReference type="PANTHER" id="PTHR12809">
    <property type="entry name" value="MEDIATOR COMPLEX SUBUNIT"/>
    <property type="match status" value="1"/>
</dbReference>
<keyword evidence="7 13" id="KW-0010">Activator</keyword>
<keyword evidence="9 13" id="KW-0539">Nucleus</keyword>
<feature type="region of interest" description="Disordered" evidence="14">
    <location>
        <begin position="348"/>
        <end position="378"/>
    </location>
</feature>
<feature type="compositionally biased region" description="Gly residues" evidence="14">
    <location>
        <begin position="428"/>
        <end position="440"/>
    </location>
</feature>